<feature type="domain" description="Lantibiotic immunity protein Spa1 C-terminal" evidence="2">
    <location>
        <begin position="41"/>
        <end position="142"/>
    </location>
</feature>
<reference evidence="3 4" key="1">
    <citation type="submission" date="2015-09" db="EMBL/GenBank/DDBJ databases">
        <authorList>
            <consortium name="Pathogen Informatics"/>
        </authorList>
    </citation>
    <scope>NUCLEOTIDE SEQUENCE [LARGE SCALE GENOMIC DNA]</scope>
    <source>
        <strain evidence="3 4">2789STDY5834865</strain>
    </source>
</reference>
<dbReference type="Pfam" id="PF18218">
    <property type="entry name" value="Spa1_C"/>
    <property type="match status" value="2"/>
</dbReference>
<dbReference type="Gene3D" id="2.170.150.60">
    <property type="match status" value="2"/>
</dbReference>
<dbReference type="EMBL" id="CZAB01000035">
    <property type="protein sequence ID" value="CUP45922.1"/>
    <property type="molecule type" value="Genomic_DNA"/>
</dbReference>
<dbReference type="PROSITE" id="PS51257">
    <property type="entry name" value="PROKAR_LIPOPROTEIN"/>
    <property type="match status" value="1"/>
</dbReference>
<evidence type="ECO:0000313" key="3">
    <source>
        <dbReference type="EMBL" id="CUP45922.1"/>
    </source>
</evidence>
<dbReference type="NCBIfam" id="NF033433">
    <property type="entry name" value="NisI_immun_dup"/>
    <property type="match status" value="2"/>
</dbReference>
<evidence type="ECO:0000256" key="1">
    <source>
        <dbReference type="SAM" id="SignalP"/>
    </source>
</evidence>
<feature type="signal peptide" evidence="1">
    <location>
        <begin position="1"/>
        <end position="20"/>
    </location>
</feature>
<keyword evidence="1" id="KW-0732">Signal</keyword>
<protein>
    <recommendedName>
        <fullName evidence="2">Lantibiotic immunity protein Spa1 C-terminal domain-containing protein</fullName>
    </recommendedName>
</protein>
<dbReference type="RefSeq" id="WP_009296717.1">
    <property type="nucleotide sequence ID" value="NZ_CZAB01000035.1"/>
</dbReference>
<dbReference type="AlphaFoldDB" id="A0A174NB37"/>
<proteinExistence type="predicted"/>
<accession>A0A174NB37</accession>
<feature type="chain" id="PRO_5039695728" description="Lantibiotic immunity protein Spa1 C-terminal domain-containing protein" evidence="1">
    <location>
        <begin position="21"/>
        <end position="273"/>
    </location>
</feature>
<evidence type="ECO:0000313" key="4">
    <source>
        <dbReference type="Proteomes" id="UP000095512"/>
    </source>
</evidence>
<feature type="domain" description="Lantibiotic immunity protein Spa1 C-terminal" evidence="2">
    <location>
        <begin position="171"/>
        <end position="270"/>
    </location>
</feature>
<gene>
    <name evidence="3" type="ORF">ERS852480_03370</name>
</gene>
<evidence type="ECO:0000259" key="2">
    <source>
        <dbReference type="Pfam" id="PF18218"/>
    </source>
</evidence>
<dbReference type="Proteomes" id="UP000095512">
    <property type="component" value="Unassembled WGS sequence"/>
</dbReference>
<organism evidence="3 4">
    <name type="scientific">Enterocloster clostridioformis</name>
    <dbReference type="NCBI Taxonomy" id="1531"/>
    <lineage>
        <taxon>Bacteria</taxon>
        <taxon>Bacillati</taxon>
        <taxon>Bacillota</taxon>
        <taxon>Clostridia</taxon>
        <taxon>Lachnospirales</taxon>
        <taxon>Lachnospiraceae</taxon>
        <taxon>Enterocloster</taxon>
    </lineage>
</organism>
<dbReference type="InterPro" id="IPR040876">
    <property type="entry name" value="Spa1_C"/>
</dbReference>
<name>A0A174NB37_9FIRM</name>
<sequence length="273" mass="30788">MIKKMILLVSAILLVGASMTGCSILEKGIDEYSKDKEECVLNTDNVTQFTYKGDSYTILDDTLSNSELGEWVGYIRKLAVTDSNGKILLQQDTEKATFKTLADIADSEPDAAYIIPFLNVYTVKGGNTQELIVDANGGYHKAVLNSFITDKDIIFRYDQQTEEKSEGEFTINTQDYTQLLCGDKVYQITDETVPYENIGEYIDIIAESYTFDSETKLQIPKEELNHIDWSGKEQSSQKREQWTIGDIREILGKDISDSVAVKINSQYRVAKCQ</sequence>